<evidence type="ECO:0000256" key="1">
    <source>
        <dbReference type="ARBA" id="ARBA00023157"/>
    </source>
</evidence>
<dbReference type="Gene3D" id="2.60.120.290">
    <property type="entry name" value="Spermadhesin, CUB domain"/>
    <property type="match status" value="1"/>
</dbReference>
<feature type="domain" description="CUB" evidence="3">
    <location>
        <begin position="121"/>
        <end position="172"/>
    </location>
</feature>
<evidence type="ECO:0000259" key="3">
    <source>
        <dbReference type="PROSITE" id="PS01180"/>
    </source>
</evidence>
<dbReference type="EMBL" id="CM014097">
    <property type="protein sequence ID" value="TKS88291.1"/>
    <property type="molecule type" value="Genomic_DNA"/>
</dbReference>
<gene>
    <name evidence="4" type="ORF">D9C73_023279</name>
</gene>
<keyword evidence="1" id="KW-1015">Disulfide bond</keyword>
<dbReference type="PANTHER" id="PTHR46908">
    <property type="entry name" value="CUBILIN-LIKE PROTEIN"/>
    <property type="match status" value="1"/>
</dbReference>
<dbReference type="STRING" id="240159.A0A4U5VKD9"/>
<dbReference type="SUPFAM" id="SSF49854">
    <property type="entry name" value="Spermadhesin, CUB domain"/>
    <property type="match status" value="1"/>
</dbReference>
<proteinExistence type="predicted"/>
<sequence>MGARKKEEGGEELEGNEESWIAWRNWKRKVGKCGRDVGEIHSSLKISDLAVSPLTPLYTAIRNSHSHTSDSKAAVINVRDHLAKVATQCHCWNFRSTNIPKVALCLLLRLPDSKGGFIYTCGGTLKGRNGSIESPGFPYGYPNGANCTWVIIGEEGSRIQLMFLSVCHRRRI</sequence>
<dbReference type="Proteomes" id="UP000298787">
    <property type="component" value="Chromosome 20"/>
</dbReference>
<reference evidence="4 5" key="1">
    <citation type="submission" date="2019-01" db="EMBL/GenBank/DDBJ databases">
        <title>Genome Assembly of Collichthys lucidus.</title>
        <authorList>
            <person name="Cai M."/>
            <person name="Xiao S."/>
        </authorList>
    </citation>
    <scope>NUCLEOTIDE SEQUENCE [LARGE SCALE GENOMIC DNA]</scope>
    <source>
        <strain evidence="4">JT15FE1705JMU</strain>
        <tissue evidence="4">Muscle</tissue>
    </source>
</reference>
<name>A0A4U5VKD9_COLLU</name>
<dbReference type="Pfam" id="PF00431">
    <property type="entry name" value="CUB"/>
    <property type="match status" value="1"/>
</dbReference>
<dbReference type="PANTHER" id="PTHR46908:SF4">
    <property type="entry name" value="TUMOR NECROSIS FACTOR-INDUCIBLE GENE 6 PROTEIN"/>
    <property type="match status" value="1"/>
</dbReference>
<keyword evidence="5" id="KW-1185">Reference proteome</keyword>
<dbReference type="InterPro" id="IPR035914">
    <property type="entry name" value="Sperma_CUB_dom_sf"/>
</dbReference>
<dbReference type="PROSITE" id="PS01180">
    <property type="entry name" value="CUB"/>
    <property type="match status" value="1"/>
</dbReference>
<dbReference type="CDD" id="cd00041">
    <property type="entry name" value="CUB"/>
    <property type="match status" value="1"/>
</dbReference>
<organism evidence="4 5">
    <name type="scientific">Collichthys lucidus</name>
    <name type="common">Big head croaker</name>
    <name type="synonym">Sciaena lucida</name>
    <dbReference type="NCBI Taxonomy" id="240159"/>
    <lineage>
        <taxon>Eukaryota</taxon>
        <taxon>Metazoa</taxon>
        <taxon>Chordata</taxon>
        <taxon>Craniata</taxon>
        <taxon>Vertebrata</taxon>
        <taxon>Euteleostomi</taxon>
        <taxon>Actinopterygii</taxon>
        <taxon>Neopterygii</taxon>
        <taxon>Teleostei</taxon>
        <taxon>Neoteleostei</taxon>
        <taxon>Acanthomorphata</taxon>
        <taxon>Eupercaria</taxon>
        <taxon>Sciaenidae</taxon>
        <taxon>Collichthys</taxon>
    </lineage>
</organism>
<dbReference type="AlphaFoldDB" id="A0A4U5VKD9"/>
<evidence type="ECO:0000313" key="5">
    <source>
        <dbReference type="Proteomes" id="UP000298787"/>
    </source>
</evidence>
<accession>A0A4U5VKD9</accession>
<dbReference type="InterPro" id="IPR000859">
    <property type="entry name" value="CUB_dom"/>
</dbReference>
<dbReference type="InterPro" id="IPR052129">
    <property type="entry name" value="Spermadhesin-Link_domain"/>
</dbReference>
<comment type="caution">
    <text evidence="2">Lacks conserved residue(s) required for the propagation of feature annotation.</text>
</comment>
<protein>
    <submittedName>
        <fullName evidence="4">CUB and sushi domain-containing protein 3</fullName>
    </submittedName>
</protein>
<evidence type="ECO:0000313" key="4">
    <source>
        <dbReference type="EMBL" id="TKS88291.1"/>
    </source>
</evidence>
<evidence type="ECO:0000256" key="2">
    <source>
        <dbReference type="PROSITE-ProRule" id="PRU00059"/>
    </source>
</evidence>